<dbReference type="PANTHER" id="PTHR40035:SF1">
    <property type="entry name" value="ATP SYNTHASE PROTEIN I"/>
    <property type="match status" value="1"/>
</dbReference>
<accession>A0A0M2SYA5</accession>
<evidence type="ECO:0000313" key="8">
    <source>
        <dbReference type="Proteomes" id="UP000034166"/>
    </source>
</evidence>
<feature type="transmembrane region" description="Helical" evidence="6">
    <location>
        <begin position="12"/>
        <end position="28"/>
    </location>
</feature>
<feature type="transmembrane region" description="Helical" evidence="6">
    <location>
        <begin position="72"/>
        <end position="89"/>
    </location>
</feature>
<dbReference type="InterPro" id="IPR005598">
    <property type="entry name" value="ATP_synth_I"/>
</dbReference>
<comment type="subcellular location">
    <subcellularLocation>
        <location evidence="1">Cell membrane</location>
        <topology evidence="1">Multi-pass membrane protein</topology>
    </subcellularLocation>
</comment>
<proteinExistence type="predicted"/>
<feature type="transmembrane region" description="Helical" evidence="6">
    <location>
        <begin position="95"/>
        <end position="117"/>
    </location>
</feature>
<feature type="transmembrane region" description="Helical" evidence="6">
    <location>
        <begin position="34"/>
        <end position="52"/>
    </location>
</feature>
<evidence type="ECO:0000256" key="6">
    <source>
        <dbReference type="SAM" id="Phobius"/>
    </source>
</evidence>
<dbReference type="PANTHER" id="PTHR40035">
    <property type="entry name" value="ATP SYNTHASE PROTEIN I"/>
    <property type="match status" value="1"/>
</dbReference>
<evidence type="ECO:0000256" key="5">
    <source>
        <dbReference type="ARBA" id="ARBA00023136"/>
    </source>
</evidence>
<sequence>MPEIQVVFARQRKYIFFLLSIYVLGWGFTVYKPIFAGLVIGTIVSLFNLWLLARRTEKFGEAVMQEKRVRSLGLLSRVAAAVLSIMLAMEYPDQIHLFSVVVGLMTSYFVIMIDFVIQSLHS</sequence>
<evidence type="ECO:0000256" key="1">
    <source>
        <dbReference type="ARBA" id="ARBA00004651"/>
    </source>
</evidence>
<evidence type="ECO:0000313" key="7">
    <source>
        <dbReference type="EMBL" id="KKK37952.1"/>
    </source>
</evidence>
<reference evidence="7 8" key="1">
    <citation type="submission" date="2015-04" db="EMBL/GenBank/DDBJ databases">
        <title>Taxonomic description and genome sequence of Bacillus campisalis sp. nov., a novel member of the genus Bacillus isolated from solar saltern.</title>
        <authorList>
            <person name="Mathan Kumar R."/>
            <person name="Kaur G."/>
            <person name="Kumar A."/>
            <person name="Singh N.K."/>
            <person name="Kaur N."/>
            <person name="Kumar N."/>
            <person name="Mayilraj S."/>
        </authorList>
    </citation>
    <scope>NUCLEOTIDE SEQUENCE [LARGE SCALE GENOMIC DNA]</scope>
    <source>
        <strain evidence="7 8">SA2-6</strain>
    </source>
</reference>
<dbReference type="EMBL" id="LAYY01000010">
    <property type="protein sequence ID" value="KKK37952.1"/>
    <property type="molecule type" value="Genomic_DNA"/>
</dbReference>
<keyword evidence="2" id="KW-1003">Cell membrane</keyword>
<dbReference type="Proteomes" id="UP000034166">
    <property type="component" value="Unassembled WGS sequence"/>
</dbReference>
<keyword evidence="3 6" id="KW-0812">Transmembrane</keyword>
<dbReference type="AlphaFoldDB" id="A0A0M2SYA5"/>
<dbReference type="PATRIC" id="fig|1408103.3.peg.2415"/>
<comment type="caution">
    <text evidence="7">The sequence shown here is derived from an EMBL/GenBank/DDBJ whole genome shotgun (WGS) entry which is preliminary data.</text>
</comment>
<keyword evidence="5 6" id="KW-0472">Membrane</keyword>
<protein>
    <submittedName>
        <fullName evidence="7">ATP synthase I</fullName>
    </submittedName>
</protein>
<dbReference type="OrthoDB" id="2355635at2"/>
<dbReference type="RefSeq" id="WP_046523764.1">
    <property type="nucleotide sequence ID" value="NZ_LAYY01000010.1"/>
</dbReference>
<gene>
    <name evidence="7" type="ORF">WQ57_10715</name>
</gene>
<dbReference type="GO" id="GO:0005886">
    <property type="term" value="C:plasma membrane"/>
    <property type="evidence" value="ECO:0007669"/>
    <property type="project" value="UniProtKB-SubCell"/>
</dbReference>
<evidence type="ECO:0000256" key="2">
    <source>
        <dbReference type="ARBA" id="ARBA00022475"/>
    </source>
</evidence>
<evidence type="ECO:0000256" key="3">
    <source>
        <dbReference type="ARBA" id="ARBA00022692"/>
    </source>
</evidence>
<keyword evidence="4 6" id="KW-1133">Transmembrane helix</keyword>
<name>A0A0M2SYA5_9BACI</name>
<dbReference type="InterPro" id="IPR039072">
    <property type="entry name" value="ATP_synth_I_Bacilli"/>
</dbReference>
<dbReference type="Pfam" id="PF03899">
    <property type="entry name" value="ATP-synt_I"/>
    <property type="match status" value="1"/>
</dbReference>
<organism evidence="7 8">
    <name type="scientific">Mesobacillus campisalis</name>
    <dbReference type="NCBI Taxonomy" id="1408103"/>
    <lineage>
        <taxon>Bacteria</taxon>
        <taxon>Bacillati</taxon>
        <taxon>Bacillota</taxon>
        <taxon>Bacilli</taxon>
        <taxon>Bacillales</taxon>
        <taxon>Bacillaceae</taxon>
        <taxon>Mesobacillus</taxon>
    </lineage>
</organism>
<evidence type="ECO:0000256" key="4">
    <source>
        <dbReference type="ARBA" id="ARBA00022989"/>
    </source>
</evidence>
<keyword evidence="8" id="KW-1185">Reference proteome</keyword>